<name>W2T7R6_NECAM</name>
<accession>W2T7R6</accession>
<dbReference type="Proteomes" id="UP000053676">
    <property type="component" value="Unassembled WGS sequence"/>
</dbReference>
<dbReference type="AlphaFoldDB" id="W2T7R6"/>
<dbReference type="EMBL" id="KI660198">
    <property type="protein sequence ID" value="ETN77037.1"/>
    <property type="molecule type" value="Genomic_DNA"/>
</dbReference>
<organism evidence="1 2">
    <name type="scientific">Necator americanus</name>
    <name type="common">Human hookworm</name>
    <dbReference type="NCBI Taxonomy" id="51031"/>
    <lineage>
        <taxon>Eukaryota</taxon>
        <taxon>Metazoa</taxon>
        <taxon>Ecdysozoa</taxon>
        <taxon>Nematoda</taxon>
        <taxon>Chromadorea</taxon>
        <taxon>Rhabditida</taxon>
        <taxon>Rhabditina</taxon>
        <taxon>Rhabditomorpha</taxon>
        <taxon>Strongyloidea</taxon>
        <taxon>Ancylostomatidae</taxon>
        <taxon>Bunostominae</taxon>
        <taxon>Necator</taxon>
    </lineage>
</organism>
<protein>
    <submittedName>
        <fullName evidence="1">Uncharacterized protein</fullName>
    </submittedName>
</protein>
<reference evidence="2" key="1">
    <citation type="journal article" date="2014" name="Nat. Genet.">
        <title>Genome of the human hookworm Necator americanus.</title>
        <authorList>
            <person name="Tang Y.T."/>
            <person name="Gao X."/>
            <person name="Rosa B.A."/>
            <person name="Abubucker S."/>
            <person name="Hallsworth-Pepin K."/>
            <person name="Martin J."/>
            <person name="Tyagi R."/>
            <person name="Heizer E."/>
            <person name="Zhang X."/>
            <person name="Bhonagiri-Palsikar V."/>
            <person name="Minx P."/>
            <person name="Warren W.C."/>
            <person name="Wang Q."/>
            <person name="Zhan B."/>
            <person name="Hotez P.J."/>
            <person name="Sternberg P.W."/>
            <person name="Dougall A."/>
            <person name="Gaze S.T."/>
            <person name="Mulvenna J."/>
            <person name="Sotillo J."/>
            <person name="Ranganathan S."/>
            <person name="Rabelo E.M."/>
            <person name="Wilson R.K."/>
            <person name="Felgner P.L."/>
            <person name="Bethony J."/>
            <person name="Hawdon J.M."/>
            <person name="Gasser R.B."/>
            <person name="Loukas A."/>
            <person name="Mitreva M."/>
        </authorList>
    </citation>
    <scope>NUCLEOTIDE SEQUENCE [LARGE SCALE GENOMIC DNA]</scope>
</reference>
<gene>
    <name evidence="1" type="ORF">NECAME_11338</name>
</gene>
<evidence type="ECO:0000313" key="2">
    <source>
        <dbReference type="Proteomes" id="UP000053676"/>
    </source>
</evidence>
<sequence>MRWSTDAVVGRNHSVPAATFHRRNNVLCGNIDSKEDEFIVPPADEYNNVPDTYFFDILLFGEWIERAALLKSVAIILSYYLKCKLWRHLKFRRPRSHSASSHHCAMETSEVIEEYNRMNLDGSNKTTRIECIDVGEKTCDERFEETKSPLLNLSQDDCNKECKFVDFGSHDKNEFGQVADLSPVLLDGIEEISEERLG</sequence>
<dbReference type="KEGG" id="nai:NECAME_11338"/>
<proteinExistence type="predicted"/>
<keyword evidence="2" id="KW-1185">Reference proteome</keyword>
<evidence type="ECO:0000313" key="1">
    <source>
        <dbReference type="EMBL" id="ETN77037.1"/>
    </source>
</evidence>
<dbReference type="OrthoDB" id="5873579at2759"/>